<evidence type="ECO:0000256" key="1">
    <source>
        <dbReference type="SAM" id="MobiDB-lite"/>
    </source>
</evidence>
<protein>
    <submittedName>
        <fullName evidence="2">Uncharacterized protein</fullName>
    </submittedName>
</protein>
<dbReference type="Proteomes" id="UP000494330">
    <property type="component" value="Unassembled WGS sequence"/>
</dbReference>
<reference evidence="2 3" key="1">
    <citation type="submission" date="2019-09" db="EMBL/GenBank/DDBJ databases">
        <authorList>
            <person name="Depoorter E."/>
        </authorList>
    </citation>
    <scope>NUCLEOTIDE SEQUENCE [LARGE SCALE GENOMIC DNA]</scope>
    <source>
        <strain evidence="2">LMG 30113</strain>
    </source>
</reference>
<evidence type="ECO:0000313" key="3">
    <source>
        <dbReference type="Proteomes" id="UP000494330"/>
    </source>
</evidence>
<dbReference type="AlphaFoldDB" id="A0A6P2S014"/>
<name>A0A6P2S014_9BURK</name>
<feature type="compositionally biased region" description="Basic residues" evidence="1">
    <location>
        <begin position="77"/>
        <end position="95"/>
    </location>
</feature>
<keyword evidence="3" id="KW-1185">Reference proteome</keyword>
<sequence>MRRTSRVSSCDVAWRSGHPGKAIRPPSSANPTCRSPRIVECALALRAPTAWRIAAALYPTVGARALPGIRVTMPAGARHRQKRVRSAVRNARTRY</sequence>
<accession>A0A6P2S014</accession>
<dbReference type="EMBL" id="CABVQD010000044">
    <property type="protein sequence ID" value="VWC42250.1"/>
    <property type="molecule type" value="Genomic_DNA"/>
</dbReference>
<evidence type="ECO:0000313" key="2">
    <source>
        <dbReference type="EMBL" id="VWC42250.1"/>
    </source>
</evidence>
<feature type="region of interest" description="Disordered" evidence="1">
    <location>
        <begin position="1"/>
        <end position="31"/>
    </location>
</feature>
<gene>
    <name evidence="2" type="ORF">BPA30113_07009</name>
</gene>
<organism evidence="2 3">
    <name type="scientific">Burkholderia paludis</name>
    <dbReference type="NCBI Taxonomy" id="1506587"/>
    <lineage>
        <taxon>Bacteria</taxon>
        <taxon>Pseudomonadati</taxon>
        <taxon>Pseudomonadota</taxon>
        <taxon>Betaproteobacteria</taxon>
        <taxon>Burkholderiales</taxon>
        <taxon>Burkholderiaceae</taxon>
        <taxon>Burkholderia</taxon>
        <taxon>Burkholderia cepacia complex</taxon>
    </lineage>
</organism>
<proteinExistence type="predicted"/>
<feature type="region of interest" description="Disordered" evidence="1">
    <location>
        <begin position="76"/>
        <end position="95"/>
    </location>
</feature>